<dbReference type="EMBL" id="BAEP01000074">
    <property type="protein sequence ID" value="GAC25954.1"/>
    <property type="molecule type" value="Genomic_DNA"/>
</dbReference>
<dbReference type="Proteomes" id="UP000006263">
    <property type="component" value="Unassembled WGS sequence"/>
</dbReference>
<reference evidence="1 2" key="1">
    <citation type="journal article" date="2017" name="Antonie Van Leeuwenhoek">
        <title>Rhizobium rhizosphaerae sp. nov., a novel species isolated from rice rhizosphere.</title>
        <authorList>
            <person name="Zhao J.J."/>
            <person name="Zhang J."/>
            <person name="Zhang R.J."/>
            <person name="Zhang C.W."/>
            <person name="Yin H.Q."/>
            <person name="Zhang X.X."/>
        </authorList>
    </citation>
    <scope>NUCLEOTIDE SEQUENCE [LARGE SCALE GENOMIC DNA]</scope>
    <source>
        <strain evidence="1 2">KMM 241</strain>
    </source>
</reference>
<proteinExistence type="predicted"/>
<evidence type="ECO:0000313" key="1">
    <source>
        <dbReference type="EMBL" id="GAC25954.1"/>
    </source>
</evidence>
<sequence length="43" mass="4730">MGSISGSVAINSLLIMCLKDRALTAWLNIIVLNLYTKLHQNVT</sequence>
<accession>K6XZC9</accession>
<evidence type="ECO:0000313" key="2">
    <source>
        <dbReference type="Proteomes" id="UP000006263"/>
    </source>
</evidence>
<name>K6XZC9_9ALTE</name>
<comment type="caution">
    <text evidence="1">The sequence shown here is derived from an EMBL/GenBank/DDBJ whole genome shotgun (WGS) entry which is preliminary data.</text>
</comment>
<organism evidence="1 2">
    <name type="scientific">Paraglaciecola mesophila KMM 241</name>
    <dbReference type="NCBI Taxonomy" id="1128912"/>
    <lineage>
        <taxon>Bacteria</taxon>
        <taxon>Pseudomonadati</taxon>
        <taxon>Pseudomonadota</taxon>
        <taxon>Gammaproteobacteria</taxon>
        <taxon>Alteromonadales</taxon>
        <taxon>Alteromonadaceae</taxon>
        <taxon>Paraglaciecola</taxon>
    </lineage>
</organism>
<protein>
    <submittedName>
        <fullName evidence="1">Uncharacterized protein</fullName>
    </submittedName>
</protein>
<dbReference type="AlphaFoldDB" id="K6XZC9"/>
<gene>
    <name evidence="1" type="ORF">GMES_3677</name>
</gene>